<evidence type="ECO:0000259" key="1">
    <source>
        <dbReference type="SMART" id="SM00901"/>
    </source>
</evidence>
<protein>
    <recommendedName>
        <fullName evidence="1">FRG domain-containing protein</fullName>
    </recommendedName>
</protein>
<name>A0A328BY23_9PAST</name>
<evidence type="ECO:0000313" key="2">
    <source>
        <dbReference type="EMBL" id="RAL18347.1"/>
    </source>
</evidence>
<dbReference type="InterPro" id="IPR014966">
    <property type="entry name" value="FRG-dom"/>
</dbReference>
<gene>
    <name evidence="2" type="ORF">C5N92_09000</name>
</gene>
<proteinExistence type="predicted"/>
<dbReference type="Pfam" id="PF08867">
    <property type="entry name" value="FRG"/>
    <property type="match status" value="1"/>
</dbReference>
<comment type="caution">
    <text evidence="2">The sequence shown here is derived from an EMBL/GenBank/DDBJ whole genome shotgun (WGS) entry which is preliminary data.</text>
</comment>
<dbReference type="AlphaFoldDB" id="A0A328BY23"/>
<reference evidence="3" key="1">
    <citation type="submission" date="2018-02" db="EMBL/GenBank/DDBJ databases">
        <title>Glaesserella australis sp. nov., isolated from the lungs of pigs.</title>
        <authorList>
            <person name="Turni C."/>
            <person name="Christensen H."/>
        </authorList>
    </citation>
    <scope>NUCLEOTIDE SEQUENCE [LARGE SCALE GENOMIC DNA]</scope>
    <source>
        <strain evidence="3">HS4635</strain>
    </source>
</reference>
<keyword evidence="3" id="KW-1185">Reference proteome</keyword>
<organism evidence="2 3">
    <name type="scientific">Glaesserella australis</name>
    <dbReference type="NCBI Taxonomy" id="2094024"/>
    <lineage>
        <taxon>Bacteria</taxon>
        <taxon>Pseudomonadati</taxon>
        <taxon>Pseudomonadota</taxon>
        <taxon>Gammaproteobacteria</taxon>
        <taxon>Pasteurellales</taxon>
        <taxon>Pasteurellaceae</taxon>
        <taxon>Glaesserella</taxon>
    </lineage>
</organism>
<dbReference type="RefSeq" id="WP_111750524.1">
    <property type="nucleotide sequence ID" value="NZ_PTPX01000017.1"/>
</dbReference>
<accession>A0A328BY23</accession>
<dbReference type="EMBL" id="PTPX01000017">
    <property type="protein sequence ID" value="RAL18347.1"/>
    <property type="molecule type" value="Genomic_DNA"/>
</dbReference>
<evidence type="ECO:0000313" key="3">
    <source>
        <dbReference type="Proteomes" id="UP000248689"/>
    </source>
</evidence>
<sequence length="286" mass="33403">MPNKPIKSLTGFIRKISDLSEQLQNDEILLFRGQRNKIHHLNPNVLRDKNNHPKNEHIMFRELISLYPDRFGSDKNTLEQLIRAQHYELPTRLLDLTFNPLVALYFAIGDLQNKESVNGKIFILKIKKDKFKYYDSDTVSCIANLAYLSFDEKQEIIDSYKKNPNITRKEFCNLTPITRLLHFIKDEKPHFHNNIDPNDLFKVVAIRSKMNNERIIAQSGSFLLFGLNIKDLDLQKNIDGIDIRSIEIHKNNKEKIKKDLDSLSINDASMFPSISEAAKYIKNKYE</sequence>
<dbReference type="Proteomes" id="UP000248689">
    <property type="component" value="Unassembled WGS sequence"/>
</dbReference>
<dbReference type="OrthoDB" id="9816036at2"/>
<feature type="domain" description="FRG" evidence="1">
    <location>
        <begin position="25"/>
        <end position="122"/>
    </location>
</feature>
<dbReference type="SMART" id="SM00901">
    <property type="entry name" value="FRG"/>
    <property type="match status" value="1"/>
</dbReference>